<accession>A0A6G7KC76</accession>
<dbReference type="RefSeq" id="WP_166163614.1">
    <property type="nucleotide sequence ID" value="NZ_CP049740.1"/>
</dbReference>
<keyword evidence="1" id="KW-0472">Membrane</keyword>
<gene>
    <name evidence="2" type="ORF">G7057_10610</name>
</gene>
<reference evidence="2 3" key="1">
    <citation type="journal article" date="2017" name="Int. J. Syst. Evol. Microbiol.">
        <title>Jeotgalibaca porci sp. nov. and Jeotgalibaca arthritidis sp. nov., isolated from pigs, and emended description of the genus Jeotgalibaca.</title>
        <authorList>
            <person name="Zamora L."/>
            <person name="Perez-Sancho M."/>
            <person name="Dominguez L."/>
            <person name="Fernandez-Garayzabal J.F."/>
            <person name="Vela A.I."/>
        </authorList>
    </citation>
    <scope>NUCLEOTIDE SEQUENCE [LARGE SCALE GENOMIC DNA]</scope>
    <source>
        <strain evidence="2 3">CECT 9157</strain>
    </source>
</reference>
<feature type="transmembrane region" description="Helical" evidence="1">
    <location>
        <begin position="34"/>
        <end position="53"/>
    </location>
</feature>
<dbReference type="AlphaFoldDB" id="A0A6G7KC76"/>
<dbReference type="Proteomes" id="UP000501451">
    <property type="component" value="Chromosome"/>
</dbReference>
<sequence>MSALFESMTLATGLMATGIIGALICIPVKDIISIDFYDICDLFISLFFVGLISTKFSMESSHQTLLLIALFLAISLVIILIKLFVFVPFQAKAETNALLSRKDYIGEKGRVTVTINLDTVGEVVLYTIFGNVPMTAKIYQSSDDDSPLRIATGEQIRVMDIDGAIVYVTPYEEDLFLPPLESHWGKIK</sequence>
<evidence type="ECO:0000256" key="1">
    <source>
        <dbReference type="SAM" id="Phobius"/>
    </source>
</evidence>
<evidence type="ECO:0000313" key="2">
    <source>
        <dbReference type="EMBL" id="QII82847.1"/>
    </source>
</evidence>
<feature type="transmembrane region" description="Helical" evidence="1">
    <location>
        <begin position="7"/>
        <end position="28"/>
    </location>
</feature>
<dbReference type="KEGG" id="jar:G7057_10610"/>
<dbReference type="Gene3D" id="2.40.50.140">
    <property type="entry name" value="Nucleic acid-binding proteins"/>
    <property type="match status" value="1"/>
</dbReference>
<organism evidence="2 3">
    <name type="scientific">Jeotgalibaca arthritidis</name>
    <dbReference type="NCBI Taxonomy" id="1868794"/>
    <lineage>
        <taxon>Bacteria</taxon>
        <taxon>Bacillati</taxon>
        <taxon>Bacillota</taxon>
        <taxon>Bacilli</taxon>
        <taxon>Lactobacillales</taxon>
        <taxon>Carnobacteriaceae</taxon>
        <taxon>Jeotgalibaca</taxon>
    </lineage>
</organism>
<protein>
    <submittedName>
        <fullName evidence="2">Uncharacterized protein</fullName>
    </submittedName>
</protein>
<name>A0A6G7KC76_9LACT</name>
<evidence type="ECO:0000313" key="3">
    <source>
        <dbReference type="Proteomes" id="UP000501451"/>
    </source>
</evidence>
<keyword evidence="1" id="KW-1133">Transmembrane helix</keyword>
<dbReference type="EMBL" id="CP049740">
    <property type="protein sequence ID" value="QII82847.1"/>
    <property type="molecule type" value="Genomic_DNA"/>
</dbReference>
<proteinExistence type="predicted"/>
<keyword evidence="1" id="KW-0812">Transmembrane</keyword>
<keyword evidence="3" id="KW-1185">Reference proteome</keyword>
<feature type="transmembrane region" description="Helical" evidence="1">
    <location>
        <begin position="65"/>
        <end position="89"/>
    </location>
</feature>
<dbReference type="InterPro" id="IPR012340">
    <property type="entry name" value="NA-bd_OB-fold"/>
</dbReference>